<feature type="domain" description="Endoplasmic reticulum metallopeptidase 1-like C-terminal" evidence="4">
    <location>
        <begin position="167"/>
        <end position="362"/>
    </location>
</feature>
<evidence type="ECO:0000256" key="2">
    <source>
        <dbReference type="SAM" id="MobiDB-lite"/>
    </source>
</evidence>
<feature type="transmembrane region" description="Helical" evidence="3">
    <location>
        <begin position="57"/>
        <end position="83"/>
    </location>
</feature>
<keyword evidence="7" id="KW-1185">Reference proteome</keyword>
<comment type="caution">
    <text evidence="6">The sequence shown here is derived from an EMBL/GenBank/DDBJ whole genome shotgun (WGS) entry which is preliminary data.</text>
</comment>
<feature type="transmembrane region" description="Helical" evidence="3">
    <location>
        <begin position="95"/>
        <end position="115"/>
    </location>
</feature>
<protein>
    <submittedName>
        <fullName evidence="6">Endoplasmic reticulum metallopeptidase 1</fullName>
    </submittedName>
</protein>
<keyword evidence="3" id="KW-0472">Membrane</keyword>
<evidence type="ECO:0000313" key="6">
    <source>
        <dbReference type="EMBL" id="KAL3316943.1"/>
    </source>
</evidence>
<evidence type="ECO:0000256" key="1">
    <source>
        <dbReference type="ARBA" id="ARBA00010918"/>
    </source>
</evidence>
<evidence type="ECO:0000256" key="3">
    <source>
        <dbReference type="SAM" id="Phobius"/>
    </source>
</evidence>
<gene>
    <name evidence="6" type="primary">ERMP1_1</name>
    <name evidence="6" type="ORF">Ciccas_004407</name>
</gene>
<feature type="domain" description="Endoplasmic reticulum metallopeptidase 1/1-A TM" evidence="5">
    <location>
        <begin position="6"/>
        <end position="141"/>
    </location>
</feature>
<sequence length="377" mass="42353">MYDLTDSAMFFHFCLTVLVTLFSPASSYATLLWVYGPLAGLFLGTQFQPNCYSKLHLVLAIIPNASFLHAYCTATILNIFIPIMGRSGQQVIPDLLISAIICLLFIPVLLFISGALRCTREKTINTILYTLTVLSVLLAILLRITPLGFPYNTKDPTKIASGKSPVAQQRVHLFHANNILRMNWRNFSEEQRSSALHLYTVDTNTYRYVDIRSKPSFLSSLFSDDEQYLSTFEPMLPGFEDPCNISLPYCGMAYHYPFANAFGTGFKIPVNEEHQAKPEPALEIQSKGPVTDQSAARADRPLPPRQQGFKRINLTISVISGPPHNHFYVRTEPEFSRLISWSFDKSAGIPKPMALPNKSPEQVVFLISLLIICSNEY</sequence>
<dbReference type="EMBL" id="JBJKFK010000459">
    <property type="protein sequence ID" value="KAL3316943.1"/>
    <property type="molecule type" value="Genomic_DNA"/>
</dbReference>
<keyword evidence="3" id="KW-1133">Transmembrane helix</keyword>
<evidence type="ECO:0000313" key="7">
    <source>
        <dbReference type="Proteomes" id="UP001626550"/>
    </source>
</evidence>
<feature type="region of interest" description="Disordered" evidence="2">
    <location>
        <begin position="279"/>
        <end position="306"/>
    </location>
</feature>
<comment type="similarity">
    <text evidence="1">Belongs to the peptidase M28 family.</text>
</comment>
<organism evidence="6 7">
    <name type="scientific">Cichlidogyrus casuarinus</name>
    <dbReference type="NCBI Taxonomy" id="1844966"/>
    <lineage>
        <taxon>Eukaryota</taxon>
        <taxon>Metazoa</taxon>
        <taxon>Spiralia</taxon>
        <taxon>Lophotrochozoa</taxon>
        <taxon>Platyhelminthes</taxon>
        <taxon>Monogenea</taxon>
        <taxon>Monopisthocotylea</taxon>
        <taxon>Dactylogyridea</taxon>
        <taxon>Ancyrocephalidae</taxon>
        <taxon>Cichlidogyrus</taxon>
    </lineage>
</organism>
<dbReference type="AlphaFoldDB" id="A0ABD2QBK0"/>
<evidence type="ECO:0000259" key="5">
    <source>
        <dbReference type="Pfam" id="PF22249"/>
    </source>
</evidence>
<dbReference type="InterPro" id="IPR053974">
    <property type="entry name" value="ERMP1_1-A_TM"/>
</dbReference>
<feature type="transmembrane region" description="Helical" evidence="3">
    <location>
        <begin position="127"/>
        <end position="144"/>
    </location>
</feature>
<reference evidence="6 7" key="1">
    <citation type="submission" date="2024-11" db="EMBL/GenBank/DDBJ databases">
        <title>Adaptive evolution of stress response genes in parasites aligns with host niche diversity.</title>
        <authorList>
            <person name="Hahn C."/>
            <person name="Resl P."/>
        </authorList>
    </citation>
    <scope>NUCLEOTIDE SEQUENCE [LARGE SCALE GENOMIC DNA]</scope>
    <source>
        <strain evidence="6">EGGRZ-B1_66</strain>
        <tissue evidence="6">Body</tissue>
    </source>
</reference>
<dbReference type="InterPro" id="IPR053973">
    <property type="entry name" value="ERMP1-like_C"/>
</dbReference>
<dbReference type="Pfam" id="PF22249">
    <property type="entry name" value="ERMP1-TM"/>
    <property type="match status" value="1"/>
</dbReference>
<dbReference type="Pfam" id="PF22248">
    <property type="entry name" value="ERMP1_C"/>
    <property type="match status" value="1"/>
</dbReference>
<keyword evidence="3" id="KW-0812">Transmembrane</keyword>
<name>A0ABD2QBK0_9PLAT</name>
<dbReference type="Proteomes" id="UP001626550">
    <property type="component" value="Unassembled WGS sequence"/>
</dbReference>
<proteinExistence type="inferred from homology"/>
<evidence type="ECO:0000259" key="4">
    <source>
        <dbReference type="Pfam" id="PF22248"/>
    </source>
</evidence>
<accession>A0ABD2QBK0</accession>